<feature type="transmembrane region" description="Helical" evidence="6">
    <location>
        <begin position="93"/>
        <end position="115"/>
    </location>
</feature>
<evidence type="ECO:0000313" key="8">
    <source>
        <dbReference type="Proteomes" id="UP001056890"/>
    </source>
</evidence>
<dbReference type="Proteomes" id="UP001056890">
    <property type="component" value="Chromosome"/>
</dbReference>
<feature type="transmembrane region" description="Helical" evidence="6">
    <location>
        <begin position="16"/>
        <end position="36"/>
    </location>
</feature>
<keyword evidence="5 6" id="KW-0472">Membrane</keyword>
<feature type="transmembrane region" description="Helical" evidence="6">
    <location>
        <begin position="166"/>
        <end position="186"/>
    </location>
</feature>
<dbReference type="PANTHER" id="PTHR43823:SF3">
    <property type="entry name" value="MULTIDRUG EXPORT PROTEIN MEPA"/>
    <property type="match status" value="1"/>
</dbReference>
<name>A0AAE9MFI3_9GAMM</name>
<evidence type="ECO:0000256" key="3">
    <source>
        <dbReference type="ARBA" id="ARBA00022692"/>
    </source>
</evidence>
<feature type="transmembrane region" description="Helical" evidence="6">
    <location>
        <begin position="198"/>
        <end position="218"/>
    </location>
</feature>
<feature type="transmembrane region" description="Helical" evidence="6">
    <location>
        <begin position="392"/>
        <end position="414"/>
    </location>
</feature>
<dbReference type="InterPro" id="IPR002528">
    <property type="entry name" value="MATE_fam"/>
</dbReference>
<gene>
    <name evidence="7" type="ORF">NHF51_15230</name>
</gene>
<keyword evidence="2" id="KW-1003">Cell membrane</keyword>
<dbReference type="AlphaFoldDB" id="A0AAE9MFI3"/>
<proteinExistence type="predicted"/>
<dbReference type="GO" id="GO:0005886">
    <property type="term" value="C:plasma membrane"/>
    <property type="evidence" value="ECO:0007669"/>
    <property type="project" value="UniProtKB-SubCell"/>
</dbReference>
<feature type="transmembrane region" description="Helical" evidence="6">
    <location>
        <begin position="420"/>
        <end position="439"/>
    </location>
</feature>
<dbReference type="EMBL" id="CP099717">
    <property type="protein sequence ID" value="USV56688.1"/>
    <property type="molecule type" value="Genomic_DNA"/>
</dbReference>
<dbReference type="PANTHER" id="PTHR43823">
    <property type="entry name" value="SPORULATION PROTEIN YKVU"/>
    <property type="match status" value="1"/>
</dbReference>
<evidence type="ECO:0000256" key="4">
    <source>
        <dbReference type="ARBA" id="ARBA00022989"/>
    </source>
</evidence>
<feature type="transmembrane region" description="Helical" evidence="6">
    <location>
        <begin position="138"/>
        <end position="159"/>
    </location>
</feature>
<keyword evidence="8" id="KW-1185">Reference proteome</keyword>
<protein>
    <submittedName>
        <fullName evidence="7">MATE family efflux transporter</fullName>
    </submittedName>
</protein>
<feature type="transmembrane region" description="Helical" evidence="6">
    <location>
        <begin position="356"/>
        <end position="383"/>
    </location>
</feature>
<organism evidence="7 8">
    <name type="scientific">Aeromonas encheleia</name>
    <dbReference type="NCBI Taxonomy" id="73010"/>
    <lineage>
        <taxon>Bacteria</taxon>
        <taxon>Pseudomonadati</taxon>
        <taxon>Pseudomonadota</taxon>
        <taxon>Gammaproteobacteria</taxon>
        <taxon>Aeromonadales</taxon>
        <taxon>Aeromonadaceae</taxon>
        <taxon>Aeromonas</taxon>
    </lineage>
</organism>
<feature type="transmembrane region" description="Helical" evidence="6">
    <location>
        <begin position="239"/>
        <end position="260"/>
    </location>
</feature>
<dbReference type="Pfam" id="PF01554">
    <property type="entry name" value="MatE"/>
    <property type="match status" value="2"/>
</dbReference>
<evidence type="ECO:0000256" key="6">
    <source>
        <dbReference type="SAM" id="Phobius"/>
    </source>
</evidence>
<dbReference type="RefSeq" id="WP_252994850.1">
    <property type="nucleotide sequence ID" value="NZ_CP099717.1"/>
</dbReference>
<dbReference type="InterPro" id="IPR051327">
    <property type="entry name" value="MATE_MepA_subfamily"/>
</dbReference>
<keyword evidence="3 6" id="KW-0812">Transmembrane</keyword>
<feature type="transmembrane region" description="Helical" evidence="6">
    <location>
        <begin position="280"/>
        <end position="302"/>
    </location>
</feature>
<sequence>MSAYFTRRQRAMTRRFWGYALPSILAMLVSGAYYLVDGIFVGHYVGAAGLAGINLVYPVIMVLIGLAAMIAMGAATAISFQQGAKNLHQARQALVNALWLLLLLGTTAPLLLYHWHIDILLGLGIEQGTETWQQASDYLLWIGGGTLLLASNLAVPYLLRNDGRPRLAMILVSAGAVLNILLNYVMVGRLGLGLVGTAQATLISEGIVSLLGLGYFFSSHARLRLSWRQLVPDLPAMPGLLFTGLPSLIAQFNLGLLLLLHNSQLMVHGSVKDLAGFTVAGYTEAVFIVILQGLAFGIQPLISQAAGARRHRDLKFLMEMGLKITLIYGMLVWLLIQLLPRQVAMLYTGDQDEELLSAAVSSLTLNLAAIPLEGIIMFGIVLLQSMARTRQALIISAAKTLLLLPLIFLLPLQWGRDGVLMAQPTTVLLLTLPLCWLLWREWRRLALACAPRPLRRTRPLGPRQEAQLTRRAG</sequence>
<reference evidence="7" key="1">
    <citation type="submission" date="2022-06" db="EMBL/GenBank/DDBJ databases">
        <title>Complete Genome of Aeromonas sp. Strain SOD01 Isolated from an Urban Freshwater Stream.</title>
        <authorList>
            <person name="Williams L.E."/>
            <person name="Brysgel T."/>
            <person name="Capestro E.M."/>
            <person name="Foltz G.V."/>
            <person name="Gardner A.E."/>
            <person name="Ingrassia J."/>
            <person name="Peterson E."/>
            <person name="Arruda J."/>
            <person name="Flaherty I."/>
            <person name="Hunt M."/>
            <person name="Pappas G."/>
            <person name="Ramsaran S."/>
            <person name="Rocha M."/>
        </authorList>
    </citation>
    <scope>NUCLEOTIDE SEQUENCE</scope>
    <source>
        <strain evidence="7">SOD01</strain>
    </source>
</reference>
<feature type="transmembrane region" description="Helical" evidence="6">
    <location>
        <begin position="56"/>
        <end position="81"/>
    </location>
</feature>
<feature type="transmembrane region" description="Helical" evidence="6">
    <location>
        <begin position="314"/>
        <end position="336"/>
    </location>
</feature>
<evidence type="ECO:0000256" key="2">
    <source>
        <dbReference type="ARBA" id="ARBA00022475"/>
    </source>
</evidence>
<accession>A0AAE9MFI3</accession>
<evidence type="ECO:0000313" key="7">
    <source>
        <dbReference type="EMBL" id="USV56688.1"/>
    </source>
</evidence>
<keyword evidence="4 6" id="KW-1133">Transmembrane helix</keyword>
<dbReference type="GO" id="GO:0015297">
    <property type="term" value="F:antiporter activity"/>
    <property type="evidence" value="ECO:0007669"/>
    <property type="project" value="InterPro"/>
</dbReference>
<evidence type="ECO:0000256" key="1">
    <source>
        <dbReference type="ARBA" id="ARBA00004651"/>
    </source>
</evidence>
<dbReference type="GO" id="GO:0042910">
    <property type="term" value="F:xenobiotic transmembrane transporter activity"/>
    <property type="evidence" value="ECO:0007669"/>
    <property type="project" value="InterPro"/>
</dbReference>
<evidence type="ECO:0000256" key="5">
    <source>
        <dbReference type="ARBA" id="ARBA00023136"/>
    </source>
</evidence>
<comment type="subcellular location">
    <subcellularLocation>
        <location evidence="1">Cell membrane</location>
        <topology evidence="1">Multi-pass membrane protein</topology>
    </subcellularLocation>
</comment>